<evidence type="ECO:0000259" key="7">
    <source>
        <dbReference type="PROSITE" id="PS51188"/>
    </source>
</evidence>
<dbReference type="CDD" id="cd06257">
    <property type="entry name" value="DnaJ"/>
    <property type="match status" value="1"/>
</dbReference>
<evidence type="ECO:0000259" key="6">
    <source>
        <dbReference type="PROSITE" id="PS50076"/>
    </source>
</evidence>
<feature type="domain" description="CR-type" evidence="7">
    <location>
        <begin position="131"/>
        <end position="214"/>
    </location>
</feature>
<dbReference type="SMART" id="SM00271">
    <property type="entry name" value="DnaJ"/>
    <property type="match status" value="1"/>
</dbReference>
<dbReference type="InterPro" id="IPR001305">
    <property type="entry name" value="HSP_DnaJ_Cys-rich_dom"/>
</dbReference>
<dbReference type="Gene3D" id="2.10.230.10">
    <property type="entry name" value="Heat shock protein DnaJ, cysteine-rich domain"/>
    <property type="match status" value="1"/>
</dbReference>
<dbReference type="CDD" id="cd10719">
    <property type="entry name" value="DnaJ_zf"/>
    <property type="match status" value="1"/>
</dbReference>
<dbReference type="OrthoDB" id="550424at2759"/>
<evidence type="ECO:0000256" key="3">
    <source>
        <dbReference type="ARBA" id="ARBA00022771"/>
    </source>
</evidence>
<dbReference type="Gene3D" id="2.60.260.20">
    <property type="entry name" value="Urease metallochaperone UreE, N-terminal domain"/>
    <property type="match status" value="1"/>
</dbReference>
<dbReference type="InterPro" id="IPR036410">
    <property type="entry name" value="HSP_DnaJ_Cys-rich_dom_sf"/>
</dbReference>
<proteinExistence type="predicted"/>
<dbReference type="EMBL" id="JAAAIN010002030">
    <property type="protein sequence ID" value="KAG0297969.1"/>
    <property type="molecule type" value="Genomic_DNA"/>
</dbReference>
<evidence type="ECO:0000256" key="2">
    <source>
        <dbReference type="ARBA" id="ARBA00022737"/>
    </source>
</evidence>
<keyword evidence="1 5" id="KW-0479">Metal-binding</keyword>
<accession>A0A9P6QWZ7</accession>
<gene>
    <name evidence="8" type="primary">YDJ1_1</name>
    <name evidence="8" type="ORF">BGZ97_004197</name>
</gene>
<dbReference type="InterPro" id="IPR036869">
    <property type="entry name" value="J_dom_sf"/>
</dbReference>
<name>A0A9P6QWZ7_9FUNG</name>
<dbReference type="InterPro" id="IPR002939">
    <property type="entry name" value="DnaJ_C"/>
</dbReference>
<dbReference type="InterPro" id="IPR018253">
    <property type="entry name" value="DnaJ_domain_CS"/>
</dbReference>
<dbReference type="SUPFAM" id="SSF49493">
    <property type="entry name" value="HSP40/DnaJ peptide-binding domain"/>
    <property type="match status" value="1"/>
</dbReference>
<keyword evidence="2" id="KW-0677">Repeat</keyword>
<dbReference type="Pfam" id="PF00684">
    <property type="entry name" value="DnaJ_CXXCXGXG"/>
    <property type="match status" value="1"/>
</dbReference>
<dbReference type="GO" id="GO:0008270">
    <property type="term" value="F:zinc ion binding"/>
    <property type="evidence" value="ECO:0007669"/>
    <property type="project" value="UniProtKB-KW"/>
</dbReference>
<comment type="caution">
    <text evidence="8">The sequence shown here is derived from an EMBL/GenBank/DDBJ whole genome shotgun (WGS) entry which is preliminary data.</text>
</comment>
<dbReference type="SUPFAM" id="SSF46565">
    <property type="entry name" value="Chaperone J-domain"/>
    <property type="match status" value="1"/>
</dbReference>
<reference evidence="8" key="1">
    <citation type="journal article" date="2020" name="Fungal Divers.">
        <title>Resolving the Mortierellaceae phylogeny through synthesis of multi-gene phylogenetics and phylogenomics.</title>
        <authorList>
            <person name="Vandepol N."/>
            <person name="Liber J."/>
            <person name="Desiro A."/>
            <person name="Na H."/>
            <person name="Kennedy M."/>
            <person name="Barry K."/>
            <person name="Grigoriev I.V."/>
            <person name="Miller A.N."/>
            <person name="O'Donnell K."/>
            <person name="Stajich J.E."/>
            <person name="Bonito G."/>
        </authorList>
    </citation>
    <scope>NUCLEOTIDE SEQUENCE</scope>
    <source>
        <strain evidence="8">NVP60</strain>
    </source>
</reference>
<dbReference type="Pfam" id="PF00226">
    <property type="entry name" value="DnaJ"/>
    <property type="match status" value="1"/>
</dbReference>
<dbReference type="Proteomes" id="UP000823405">
    <property type="component" value="Unassembled WGS sequence"/>
</dbReference>
<dbReference type="PRINTS" id="PR00625">
    <property type="entry name" value="JDOMAIN"/>
</dbReference>
<dbReference type="PROSITE" id="PS51188">
    <property type="entry name" value="ZF_CR"/>
    <property type="match status" value="1"/>
</dbReference>
<dbReference type="InterPro" id="IPR044713">
    <property type="entry name" value="DNJA1/2-like"/>
</dbReference>
<evidence type="ECO:0000256" key="4">
    <source>
        <dbReference type="ARBA" id="ARBA00022833"/>
    </source>
</evidence>
<feature type="non-terminal residue" evidence="8">
    <location>
        <position position="1"/>
    </location>
</feature>
<dbReference type="Pfam" id="PF01556">
    <property type="entry name" value="DnaJ_C"/>
    <property type="match status" value="1"/>
</dbReference>
<evidence type="ECO:0000256" key="1">
    <source>
        <dbReference type="ARBA" id="ARBA00022723"/>
    </source>
</evidence>
<sequence>MVKETKLYEALEVDPGCSDSELKKAYRKLALKFHPDKTGGATSEKFQEISHAYDILSDAQKRQVYDQYGEAGLSGEGAGGHGGMGGLSPEDLFSHFFGGGGGGRGGRPSGPRRGKDVAHGLKVTLEDLYKGKTTKLALQKNVLCEKCDGKGGKEGAVKTCATCHGQGYRVMLRQMGPMMQQIQQPCGDCRGEGEIINPKDKCKFCNAKKVSQVRKVLEVHIDRGMKDGRKIVFNGEGDQAPGTIPGDVVIVLEQREHARFRRNGDD</sequence>
<dbReference type="GO" id="GO:0051082">
    <property type="term" value="F:unfolded protein binding"/>
    <property type="evidence" value="ECO:0007669"/>
    <property type="project" value="InterPro"/>
</dbReference>
<evidence type="ECO:0000313" key="9">
    <source>
        <dbReference type="Proteomes" id="UP000823405"/>
    </source>
</evidence>
<dbReference type="AlphaFoldDB" id="A0A9P6QWZ7"/>
<keyword evidence="4 5" id="KW-0862">Zinc</keyword>
<dbReference type="GO" id="GO:0030544">
    <property type="term" value="F:Hsp70 protein binding"/>
    <property type="evidence" value="ECO:0007669"/>
    <property type="project" value="InterPro"/>
</dbReference>
<dbReference type="InterPro" id="IPR008971">
    <property type="entry name" value="HSP40/DnaJ_pept-bd"/>
</dbReference>
<protein>
    <submittedName>
        <fullName evidence="8">Type I HSP40 co-chaperone</fullName>
    </submittedName>
</protein>
<feature type="domain" description="J" evidence="6">
    <location>
        <begin position="6"/>
        <end position="69"/>
    </location>
</feature>
<dbReference type="GO" id="GO:0006457">
    <property type="term" value="P:protein folding"/>
    <property type="evidence" value="ECO:0007669"/>
    <property type="project" value="InterPro"/>
</dbReference>
<organism evidence="8 9">
    <name type="scientific">Linnemannia gamsii</name>
    <dbReference type="NCBI Taxonomy" id="64522"/>
    <lineage>
        <taxon>Eukaryota</taxon>
        <taxon>Fungi</taxon>
        <taxon>Fungi incertae sedis</taxon>
        <taxon>Mucoromycota</taxon>
        <taxon>Mortierellomycotina</taxon>
        <taxon>Mortierellomycetes</taxon>
        <taxon>Mortierellales</taxon>
        <taxon>Mortierellaceae</taxon>
        <taxon>Linnemannia</taxon>
    </lineage>
</organism>
<evidence type="ECO:0000256" key="5">
    <source>
        <dbReference type="PROSITE-ProRule" id="PRU00546"/>
    </source>
</evidence>
<keyword evidence="9" id="KW-1185">Reference proteome</keyword>
<evidence type="ECO:0000313" key="8">
    <source>
        <dbReference type="EMBL" id="KAG0297969.1"/>
    </source>
</evidence>
<keyword evidence="3 5" id="KW-0863">Zinc-finger</keyword>
<dbReference type="PROSITE" id="PS50076">
    <property type="entry name" value="DNAJ_2"/>
    <property type="match status" value="1"/>
</dbReference>
<dbReference type="PANTHER" id="PTHR43888">
    <property type="entry name" value="DNAJ-LIKE-2, ISOFORM A-RELATED"/>
    <property type="match status" value="1"/>
</dbReference>
<dbReference type="Gene3D" id="1.10.287.110">
    <property type="entry name" value="DnaJ domain"/>
    <property type="match status" value="1"/>
</dbReference>
<dbReference type="FunFam" id="2.10.230.10:FF:000001">
    <property type="entry name" value="DnaJ subfamily A member 2"/>
    <property type="match status" value="1"/>
</dbReference>
<dbReference type="InterPro" id="IPR001623">
    <property type="entry name" value="DnaJ_domain"/>
</dbReference>
<dbReference type="SUPFAM" id="SSF57938">
    <property type="entry name" value="DnaJ/Hsp40 cysteine-rich domain"/>
    <property type="match status" value="1"/>
</dbReference>
<feature type="zinc finger region" description="CR-type" evidence="5">
    <location>
        <begin position="131"/>
        <end position="214"/>
    </location>
</feature>
<dbReference type="PROSITE" id="PS00636">
    <property type="entry name" value="DNAJ_1"/>
    <property type="match status" value="1"/>
</dbReference>